<dbReference type="Gene3D" id="1.10.220.30">
    <property type="match status" value="1"/>
</dbReference>
<protein>
    <submittedName>
        <fullName evidence="2">Flagellar motor switch protein FliG</fullName>
    </submittedName>
</protein>
<dbReference type="InterPro" id="IPR023087">
    <property type="entry name" value="Flg_Motor_Flig_C"/>
</dbReference>
<keyword evidence="2" id="KW-0966">Cell projection</keyword>
<keyword evidence="3" id="KW-1185">Reference proteome</keyword>
<dbReference type="GO" id="GO:0071973">
    <property type="term" value="P:bacterial-type flagellum-dependent cell motility"/>
    <property type="evidence" value="ECO:0007669"/>
    <property type="project" value="InterPro"/>
</dbReference>
<accession>A0A7W8LMP8</accession>
<dbReference type="RefSeq" id="WP_206173270.1">
    <property type="nucleotide sequence ID" value="NZ_CP031518.1"/>
</dbReference>
<evidence type="ECO:0000313" key="2">
    <source>
        <dbReference type="EMBL" id="MBB5226801.1"/>
    </source>
</evidence>
<comment type="caution">
    <text evidence="2">The sequence shown here is derived from an EMBL/GenBank/DDBJ whole genome shotgun (WGS) entry which is preliminary data.</text>
</comment>
<gene>
    <name evidence="2" type="ORF">HNP76_002182</name>
</gene>
<reference evidence="2 3" key="1">
    <citation type="submission" date="2020-08" db="EMBL/GenBank/DDBJ databases">
        <title>Genomic Encyclopedia of Type Strains, Phase IV (KMG-IV): sequencing the most valuable type-strain genomes for metagenomic binning, comparative biology and taxonomic classification.</title>
        <authorList>
            <person name="Goeker M."/>
        </authorList>
    </citation>
    <scope>NUCLEOTIDE SEQUENCE [LARGE SCALE GENOMIC DNA]</scope>
    <source>
        <strain evidence="2 3">DSM 103462</strain>
    </source>
</reference>
<dbReference type="Pfam" id="PF01706">
    <property type="entry name" value="FliG_C"/>
    <property type="match status" value="1"/>
</dbReference>
<evidence type="ECO:0000313" key="3">
    <source>
        <dbReference type="Proteomes" id="UP000518887"/>
    </source>
</evidence>
<feature type="domain" description="Flagellar motor switch protein FliG C-terminal" evidence="1">
    <location>
        <begin position="126"/>
        <end position="231"/>
    </location>
</feature>
<dbReference type="EMBL" id="JACHFQ010000006">
    <property type="protein sequence ID" value="MBB5226801.1"/>
    <property type="molecule type" value="Genomic_DNA"/>
</dbReference>
<dbReference type="GO" id="GO:0009288">
    <property type="term" value="C:bacterial-type flagellum"/>
    <property type="evidence" value="ECO:0007669"/>
    <property type="project" value="InterPro"/>
</dbReference>
<dbReference type="SUPFAM" id="SSF48029">
    <property type="entry name" value="FliG"/>
    <property type="match status" value="1"/>
</dbReference>
<dbReference type="InterPro" id="IPR000090">
    <property type="entry name" value="Flg_Motor_Flig"/>
</dbReference>
<dbReference type="InterPro" id="IPR011002">
    <property type="entry name" value="FliG_a-hlx"/>
</dbReference>
<name>A0A7W8LMP8_9SPIR</name>
<dbReference type="PRINTS" id="PR00954">
    <property type="entry name" value="FLGMOTORFLIG"/>
</dbReference>
<dbReference type="GO" id="GO:0003774">
    <property type="term" value="F:cytoskeletal motor activity"/>
    <property type="evidence" value="ECO:0007669"/>
    <property type="project" value="InterPro"/>
</dbReference>
<dbReference type="AlphaFoldDB" id="A0A7W8LMP8"/>
<proteinExistence type="predicted"/>
<sequence length="241" mass="27719">MKNNSVEAKKAQFMVENAMEDITNATRKVLMDYICKMYYVPLAKVIAYLEIDDFEADGLLEYLEPETRTMIIKCAKNFKKHEKCVISEVEHIISTSGINLDDDYQIIKENLLRTGQSFAELSVDKFRSKTPVFQKQLNECIFNFEDLPLLDDRAIQKILRETDTIELSKALKGSPTEVQNKIFRNMSKRAATMLKEDMDFMGPVRDIDVKTAQADIVKIVFRLEEMGEIVIARDTVGKLID</sequence>
<keyword evidence="2" id="KW-0969">Cilium</keyword>
<dbReference type="PANTHER" id="PTHR30534">
    <property type="entry name" value="FLAGELLAR MOTOR SWITCH PROTEIN FLIG"/>
    <property type="match status" value="1"/>
</dbReference>
<dbReference type="PANTHER" id="PTHR30534:SF0">
    <property type="entry name" value="FLAGELLAR MOTOR SWITCH PROTEIN FLIG"/>
    <property type="match status" value="1"/>
</dbReference>
<evidence type="ECO:0000259" key="1">
    <source>
        <dbReference type="Pfam" id="PF01706"/>
    </source>
</evidence>
<keyword evidence="2" id="KW-0282">Flagellum</keyword>
<organism evidence="2 3">
    <name type="scientific">Treponema ruminis</name>
    <dbReference type="NCBI Taxonomy" id="744515"/>
    <lineage>
        <taxon>Bacteria</taxon>
        <taxon>Pseudomonadati</taxon>
        <taxon>Spirochaetota</taxon>
        <taxon>Spirochaetia</taxon>
        <taxon>Spirochaetales</taxon>
        <taxon>Treponemataceae</taxon>
        <taxon>Treponema</taxon>
    </lineage>
</organism>
<dbReference type="GO" id="GO:0006935">
    <property type="term" value="P:chemotaxis"/>
    <property type="evidence" value="ECO:0007669"/>
    <property type="project" value="InterPro"/>
</dbReference>
<dbReference type="Proteomes" id="UP000518887">
    <property type="component" value="Unassembled WGS sequence"/>
</dbReference>